<comment type="caution">
    <text evidence="1">The sequence shown here is derived from an EMBL/GenBank/DDBJ whole genome shotgun (WGS) entry which is preliminary data.</text>
</comment>
<dbReference type="Proteomes" id="UP000323324">
    <property type="component" value="Unassembled WGS sequence"/>
</dbReference>
<reference evidence="1 2" key="1">
    <citation type="submission" date="2019-08" db="EMBL/GenBank/DDBJ databases">
        <title>Genomes of Antarctic Bizionia species.</title>
        <authorList>
            <person name="Bowman J.P."/>
        </authorList>
    </citation>
    <scope>NUCLEOTIDE SEQUENCE [LARGE SCALE GENOMIC DNA]</scope>
    <source>
        <strain evidence="1 2">HFD</strain>
    </source>
</reference>
<proteinExistence type="predicted"/>
<evidence type="ECO:0000313" key="2">
    <source>
        <dbReference type="Proteomes" id="UP000323324"/>
    </source>
</evidence>
<dbReference type="RefSeq" id="WP_148370402.1">
    <property type="nucleotide sequence ID" value="NZ_VSKM01000011.1"/>
</dbReference>
<accession>A0A8H2QDY3</accession>
<sequence length="112" mass="13621">MILFSKYLVPKGYSGLTMYPFVFLKSKVLKDDAVLINHEKIHLKQQLELCLLLFYIVYGIEFICRYIQYKNTHKAYKNISFEREAYANESNLNYLKTRSFWQFLKYIRSYDF</sequence>
<organism evidence="1 2">
    <name type="scientific">Bizionia saleffrena</name>
    <dbReference type="NCBI Taxonomy" id="291189"/>
    <lineage>
        <taxon>Bacteria</taxon>
        <taxon>Pseudomonadati</taxon>
        <taxon>Bacteroidota</taxon>
        <taxon>Flavobacteriia</taxon>
        <taxon>Flavobacteriales</taxon>
        <taxon>Flavobacteriaceae</taxon>
        <taxon>Bizionia</taxon>
    </lineage>
</organism>
<name>A0A8H2QDY3_9FLAO</name>
<keyword evidence="2" id="KW-1185">Reference proteome</keyword>
<gene>
    <name evidence="1" type="ORF">ES676_11105</name>
</gene>
<dbReference type="EMBL" id="VSKM01000011">
    <property type="protein sequence ID" value="TYB72509.1"/>
    <property type="molecule type" value="Genomic_DNA"/>
</dbReference>
<evidence type="ECO:0000313" key="1">
    <source>
        <dbReference type="EMBL" id="TYB72509.1"/>
    </source>
</evidence>
<protein>
    <recommendedName>
        <fullName evidence="3">DUF4157 domain-containing protein</fullName>
    </recommendedName>
</protein>
<dbReference type="AlphaFoldDB" id="A0A8H2QDY3"/>
<evidence type="ECO:0008006" key="3">
    <source>
        <dbReference type="Google" id="ProtNLM"/>
    </source>
</evidence>